<evidence type="ECO:0000313" key="2">
    <source>
        <dbReference type="EMBL" id="OMJ74363.1"/>
    </source>
</evidence>
<feature type="coiled-coil region" evidence="1">
    <location>
        <begin position="165"/>
        <end position="213"/>
    </location>
</feature>
<evidence type="ECO:0000313" key="3">
    <source>
        <dbReference type="Proteomes" id="UP000187209"/>
    </source>
</evidence>
<protein>
    <submittedName>
        <fullName evidence="2">Uncharacterized protein</fullName>
    </submittedName>
</protein>
<keyword evidence="3" id="KW-1185">Reference proteome</keyword>
<accession>A0A1R2BC56</accession>
<organism evidence="2 3">
    <name type="scientific">Stentor coeruleus</name>
    <dbReference type="NCBI Taxonomy" id="5963"/>
    <lineage>
        <taxon>Eukaryota</taxon>
        <taxon>Sar</taxon>
        <taxon>Alveolata</taxon>
        <taxon>Ciliophora</taxon>
        <taxon>Postciliodesmatophora</taxon>
        <taxon>Heterotrichea</taxon>
        <taxon>Heterotrichida</taxon>
        <taxon>Stentoridae</taxon>
        <taxon>Stentor</taxon>
    </lineage>
</organism>
<keyword evidence="1" id="KW-0175">Coiled coil</keyword>
<gene>
    <name evidence="2" type="ORF">SteCoe_26718</name>
</gene>
<dbReference type="AlphaFoldDB" id="A0A1R2BC56"/>
<proteinExistence type="predicted"/>
<comment type="caution">
    <text evidence="2">The sequence shown here is derived from an EMBL/GenBank/DDBJ whole genome shotgun (WGS) entry which is preliminary data.</text>
</comment>
<dbReference type="Proteomes" id="UP000187209">
    <property type="component" value="Unassembled WGS sequence"/>
</dbReference>
<sequence>MKVQLLKTEGNWVDSCLGCYISVNNNLVDVITPLNSIHDTNIFDVPPTGLLRIIIKDMGNTEGYVASLSIEISLLPSVSGRWLPLFENPSNDLLSHLVDEVKSPRIILFMHSDLLDDEIFLTHPEIPTENISEIVLASEISLTKDNDQELIATSHFNCPLDIMDQKKHQDIVEILTTEIDNYQENLSKEKNTNKLLREKIDNLLVALKSQNERAAVRENSLLGLISDKEKEICAIFDMNRSLKQSNRKLEIENKNILEKCERLSFAVESLQGIENQCSHYQHLLKNAEINNEKLVSTIMELSKVACAECFDVENAARIEEREKDHRKIYEGGNNIGNVVTSEKRYQDNENTNEFIKVVTERISEFIDKIIGKIVKIEQLCKIDDFTVRINNYDVEFAMTKDGVWIRSGQNLIEAEDFLMNKMKNQSETLFPNSNPVFSNDNILENAAKKAAQKVSPKKSILKPVNMLNRYKTALSKPLLKDIKITDTKKSHK</sequence>
<feature type="coiled-coil region" evidence="1">
    <location>
        <begin position="239"/>
        <end position="304"/>
    </location>
</feature>
<evidence type="ECO:0000256" key="1">
    <source>
        <dbReference type="SAM" id="Coils"/>
    </source>
</evidence>
<dbReference type="EMBL" id="MPUH01000756">
    <property type="protein sequence ID" value="OMJ74363.1"/>
    <property type="molecule type" value="Genomic_DNA"/>
</dbReference>
<reference evidence="2 3" key="1">
    <citation type="submission" date="2016-11" db="EMBL/GenBank/DDBJ databases">
        <title>The macronuclear genome of Stentor coeruleus: a giant cell with tiny introns.</title>
        <authorList>
            <person name="Slabodnick M."/>
            <person name="Ruby J.G."/>
            <person name="Reiff S.B."/>
            <person name="Swart E.C."/>
            <person name="Gosai S."/>
            <person name="Prabakaran S."/>
            <person name="Witkowska E."/>
            <person name="Larue G.E."/>
            <person name="Fisher S."/>
            <person name="Freeman R.M."/>
            <person name="Gunawardena J."/>
            <person name="Chu W."/>
            <person name="Stover N.A."/>
            <person name="Gregory B.D."/>
            <person name="Nowacki M."/>
            <person name="Derisi J."/>
            <person name="Roy S.W."/>
            <person name="Marshall W.F."/>
            <person name="Sood P."/>
        </authorList>
    </citation>
    <scope>NUCLEOTIDE SEQUENCE [LARGE SCALE GENOMIC DNA]</scope>
    <source>
        <strain evidence="2">WM001</strain>
    </source>
</reference>
<name>A0A1R2BC56_9CILI</name>